<dbReference type="EMBL" id="OZ035834">
    <property type="protein sequence ID" value="CAL1576189.1"/>
    <property type="molecule type" value="Genomic_DNA"/>
</dbReference>
<dbReference type="Proteomes" id="UP001497482">
    <property type="component" value="Chromosome 12"/>
</dbReference>
<dbReference type="AlphaFoldDB" id="A0AAV2JLP0"/>
<dbReference type="PROSITE" id="PS50106">
    <property type="entry name" value="PDZ"/>
    <property type="match status" value="1"/>
</dbReference>
<dbReference type="Gene3D" id="2.30.42.10">
    <property type="match status" value="1"/>
</dbReference>
<organism evidence="3 4">
    <name type="scientific">Knipowitschia caucasica</name>
    <name type="common">Caucasian dwarf goby</name>
    <name type="synonym">Pomatoschistus caucasicus</name>
    <dbReference type="NCBI Taxonomy" id="637954"/>
    <lineage>
        <taxon>Eukaryota</taxon>
        <taxon>Metazoa</taxon>
        <taxon>Chordata</taxon>
        <taxon>Craniata</taxon>
        <taxon>Vertebrata</taxon>
        <taxon>Euteleostomi</taxon>
        <taxon>Actinopterygii</taxon>
        <taxon>Neopterygii</taxon>
        <taxon>Teleostei</taxon>
        <taxon>Neoteleostei</taxon>
        <taxon>Acanthomorphata</taxon>
        <taxon>Gobiaria</taxon>
        <taxon>Gobiiformes</taxon>
        <taxon>Gobioidei</taxon>
        <taxon>Gobiidae</taxon>
        <taxon>Gobiinae</taxon>
        <taxon>Knipowitschia</taxon>
    </lineage>
</organism>
<feature type="compositionally biased region" description="Basic and acidic residues" evidence="1">
    <location>
        <begin position="49"/>
        <end position="67"/>
    </location>
</feature>
<proteinExistence type="predicted"/>
<evidence type="ECO:0000259" key="2">
    <source>
        <dbReference type="PROSITE" id="PS50106"/>
    </source>
</evidence>
<dbReference type="InterPro" id="IPR001478">
    <property type="entry name" value="PDZ"/>
</dbReference>
<feature type="region of interest" description="Disordered" evidence="1">
    <location>
        <begin position="1"/>
        <end position="100"/>
    </location>
</feature>
<feature type="compositionally biased region" description="Basic and acidic residues" evidence="1">
    <location>
        <begin position="81"/>
        <end position="97"/>
    </location>
</feature>
<keyword evidence="4" id="KW-1185">Reference proteome</keyword>
<evidence type="ECO:0000313" key="4">
    <source>
        <dbReference type="Proteomes" id="UP001497482"/>
    </source>
</evidence>
<feature type="domain" description="PDZ" evidence="2">
    <location>
        <begin position="103"/>
        <end position="148"/>
    </location>
</feature>
<dbReference type="InterPro" id="IPR036034">
    <property type="entry name" value="PDZ_sf"/>
</dbReference>
<evidence type="ECO:0000256" key="1">
    <source>
        <dbReference type="SAM" id="MobiDB-lite"/>
    </source>
</evidence>
<protein>
    <recommendedName>
        <fullName evidence="2">PDZ domain-containing protein</fullName>
    </recommendedName>
</protein>
<accession>A0AAV2JLP0</accession>
<evidence type="ECO:0000313" key="3">
    <source>
        <dbReference type="EMBL" id="CAL1576189.1"/>
    </source>
</evidence>
<gene>
    <name evidence="3" type="ORF">KC01_LOCUS7639</name>
</gene>
<reference evidence="3 4" key="1">
    <citation type="submission" date="2024-04" db="EMBL/GenBank/DDBJ databases">
        <authorList>
            <person name="Waldvogel A.-M."/>
            <person name="Schoenle A."/>
        </authorList>
    </citation>
    <scope>NUCLEOTIDE SEQUENCE [LARGE SCALE GENOMIC DNA]</scope>
</reference>
<name>A0AAV2JLP0_KNICA</name>
<dbReference type="SUPFAM" id="SSF50156">
    <property type="entry name" value="PDZ domain-like"/>
    <property type="match status" value="1"/>
</dbReference>
<sequence length="148" mass="16123">MCLCATGGRRLRAPEPGTHDDSTCEDSSQFTEGERPRPQGSSPVDEFPEDHIYDSDKEFEADHDSFPKGKKSKRSGLGAIFDKRSTPKMSKLKEKSSPESAVLVQLARDGGAEGLVYGGGGRDGIFIKEVVPESPAFRNLHLREGQSL</sequence>